<dbReference type="PANTHER" id="PTHR36455:SF1">
    <property type="entry name" value="BLR8292 PROTEIN"/>
    <property type="match status" value="1"/>
</dbReference>
<accession>A0A177MEC9</accession>
<name>A0A177MEC9_METMH</name>
<evidence type="ECO:0000313" key="2">
    <source>
        <dbReference type="Proteomes" id="UP000077763"/>
    </source>
</evidence>
<dbReference type="InterPro" id="IPR008878">
    <property type="entry name" value="Transposase_IS66_Orf2"/>
</dbReference>
<dbReference type="NCBIfam" id="NF033819">
    <property type="entry name" value="IS66_TnpB"/>
    <property type="match status" value="1"/>
</dbReference>
<evidence type="ECO:0000313" key="1">
    <source>
        <dbReference type="EMBL" id="OAI03874.1"/>
    </source>
</evidence>
<organism evidence="1 2">
    <name type="scientific">Methylomonas methanica</name>
    <dbReference type="NCBI Taxonomy" id="421"/>
    <lineage>
        <taxon>Bacteria</taxon>
        <taxon>Pseudomonadati</taxon>
        <taxon>Pseudomonadota</taxon>
        <taxon>Gammaproteobacteria</taxon>
        <taxon>Methylococcales</taxon>
        <taxon>Methylococcaceae</taxon>
        <taxon>Methylomonas</taxon>
    </lineage>
</organism>
<comment type="caution">
    <text evidence="1">The sequence shown here is derived from an EMBL/GenBank/DDBJ whole genome shotgun (WGS) entry which is preliminary data.</text>
</comment>
<protein>
    <submittedName>
        <fullName evidence="1">Cytochrome O ubiquinol oxidase</fullName>
    </submittedName>
</protein>
<gene>
    <name evidence="1" type="ORF">A1353_14130</name>
</gene>
<dbReference type="RefSeq" id="WP_064036833.1">
    <property type="nucleotide sequence ID" value="NZ_LUUH01000052.1"/>
</dbReference>
<dbReference type="PANTHER" id="PTHR36455">
    <property type="match status" value="1"/>
</dbReference>
<dbReference type="Pfam" id="PF05717">
    <property type="entry name" value="TnpB_IS66"/>
    <property type="match status" value="1"/>
</dbReference>
<dbReference type="Proteomes" id="UP000077763">
    <property type="component" value="Unassembled WGS sequence"/>
</dbReference>
<dbReference type="AlphaFoldDB" id="A0A177MEC9"/>
<dbReference type="EMBL" id="LUUH01000052">
    <property type="protein sequence ID" value="OAI03874.1"/>
    <property type="molecule type" value="Genomic_DNA"/>
</dbReference>
<reference evidence="1 2" key="1">
    <citation type="submission" date="2016-03" db="EMBL/GenBank/DDBJ databases">
        <authorList>
            <person name="Ploux O."/>
        </authorList>
    </citation>
    <scope>NUCLEOTIDE SEQUENCE [LARGE SCALE GENOMIC DNA]</scope>
    <source>
        <strain evidence="1 2">R-45371</strain>
    </source>
</reference>
<proteinExistence type="predicted"/>
<sequence length="116" mass="13067">MSGLIDYPAQIWVAVAPVDMRRGLDGLSAIVQQSLGHAPCAGSAFIFRNRAGNRLRLLVWDGNGVWLCQRRLHQGSFVWPKVGDAVFALTQAQWRWLVRGVDWQRLSAQPQADWQV</sequence>